<dbReference type="FunCoup" id="A0A6P5KHR2">
    <property type="interactions" value="260"/>
</dbReference>
<dbReference type="InterPro" id="IPR006026">
    <property type="entry name" value="Peptidase_Metallo"/>
</dbReference>
<feature type="binding site" evidence="18">
    <location>
        <position position="173"/>
    </location>
    <ligand>
        <name>Zn(2+)</name>
        <dbReference type="ChEBI" id="CHEBI:29105"/>
        <note>catalytic</note>
    </ligand>
</feature>
<evidence type="ECO:0000256" key="14">
    <source>
        <dbReference type="ARBA" id="ARBA00023329"/>
    </source>
</evidence>
<dbReference type="GO" id="GO:0007338">
    <property type="term" value="P:single fertilization"/>
    <property type="evidence" value="ECO:0007669"/>
    <property type="project" value="UniProtKB-KW"/>
</dbReference>
<keyword evidence="2" id="KW-1003">Cell membrane</keyword>
<evidence type="ECO:0000256" key="12">
    <source>
        <dbReference type="ARBA" id="ARBA00023157"/>
    </source>
</evidence>
<evidence type="ECO:0000256" key="3">
    <source>
        <dbReference type="ARBA" id="ARBA00022490"/>
    </source>
</evidence>
<feature type="region of interest" description="Disordered" evidence="20">
    <location>
        <begin position="1"/>
        <end position="21"/>
    </location>
</feature>
<dbReference type="GO" id="GO:0008270">
    <property type="term" value="F:zinc ion binding"/>
    <property type="evidence" value="ECO:0007669"/>
    <property type="project" value="UniProtKB-UniRule"/>
</dbReference>
<organism evidence="22 23">
    <name type="scientific">Phascolarctos cinereus</name>
    <name type="common">Koala</name>
    <dbReference type="NCBI Taxonomy" id="38626"/>
    <lineage>
        <taxon>Eukaryota</taxon>
        <taxon>Metazoa</taxon>
        <taxon>Chordata</taxon>
        <taxon>Craniata</taxon>
        <taxon>Vertebrata</taxon>
        <taxon>Euteleostomi</taxon>
        <taxon>Mammalia</taxon>
        <taxon>Metatheria</taxon>
        <taxon>Diprotodontia</taxon>
        <taxon>Phascolarctidae</taxon>
        <taxon>Phascolarctos</taxon>
    </lineage>
</organism>
<evidence type="ECO:0000256" key="16">
    <source>
        <dbReference type="ARBA" id="ARBA00057258"/>
    </source>
</evidence>
<evidence type="ECO:0000256" key="7">
    <source>
        <dbReference type="ARBA" id="ARBA00022801"/>
    </source>
</evidence>
<keyword evidence="7 18" id="KW-0378">Hydrolase</keyword>
<sequence length="274" mass="31064">MYSLDSLDPTRPPEENAPSVMNHITPEGTQSTWDGDIPAINQGLIPEESPESSFLVEGDIIKARPFQMFSSVSFKWPKKDGIVEIPYLFSSKYDQPSREVILEAFADFEHFTCVRFVPRTNQKDFVSIIPMSGCFSSVGHSGGMQVASLASFCLQKGKGIVLHEFMHVLGFWHEHSRADRDRYIHISWKEIRPGFEINFIKSQNSNMLVPYDYTSVMHYGRYAFSKNGNTTIMPLAGPDIPIGQRWNLSTSDIVRVNRLYECSQTVKGPGKKEE</sequence>
<dbReference type="GO" id="GO:0060473">
    <property type="term" value="C:cortical granule"/>
    <property type="evidence" value="ECO:0007669"/>
    <property type="project" value="UniProtKB-SubCell"/>
</dbReference>
<evidence type="ECO:0000313" key="22">
    <source>
        <dbReference type="Proteomes" id="UP000515140"/>
    </source>
</evidence>
<evidence type="ECO:0000256" key="20">
    <source>
        <dbReference type="SAM" id="MobiDB-lite"/>
    </source>
</evidence>
<reference evidence="23" key="1">
    <citation type="submission" date="2025-08" db="UniProtKB">
        <authorList>
            <consortium name="RefSeq"/>
        </authorList>
    </citation>
    <scope>IDENTIFICATION</scope>
    <source>
        <tissue evidence="23">Spleen</tissue>
    </source>
</reference>
<comment type="subunit">
    <text evidence="17">Interacts (via N-terminal domain) with SPACA3; the interaction occurs during fertilization.</text>
</comment>
<dbReference type="PANTHER" id="PTHR10127:SF855">
    <property type="entry name" value="ASTACIN-LIKE METALLOENDOPEPTIDASE"/>
    <property type="match status" value="1"/>
</dbReference>
<proteinExistence type="predicted"/>
<evidence type="ECO:0000256" key="6">
    <source>
        <dbReference type="ARBA" id="ARBA00022729"/>
    </source>
</evidence>
<dbReference type="GO" id="GO:0006508">
    <property type="term" value="P:proteolysis"/>
    <property type="evidence" value="ECO:0007669"/>
    <property type="project" value="UniProtKB-KW"/>
</dbReference>
<dbReference type="FunFam" id="3.40.390.10:FF:000036">
    <property type="entry name" value="Metalloendopeptidase"/>
    <property type="match status" value="1"/>
</dbReference>
<dbReference type="PRINTS" id="PR00480">
    <property type="entry name" value="ASTACIN"/>
</dbReference>
<evidence type="ECO:0000256" key="18">
    <source>
        <dbReference type="PROSITE-ProRule" id="PRU01211"/>
    </source>
</evidence>
<dbReference type="Proteomes" id="UP000515140">
    <property type="component" value="Unplaced"/>
</dbReference>
<dbReference type="KEGG" id="pcw:110210502"/>
<keyword evidence="10" id="KW-0472">Membrane</keyword>
<dbReference type="SUPFAM" id="SSF55486">
    <property type="entry name" value="Metalloproteases ('zincins'), catalytic domain"/>
    <property type="match status" value="1"/>
</dbReference>
<keyword evidence="12" id="KW-1015">Disulfide bond</keyword>
<evidence type="ECO:0000256" key="11">
    <source>
        <dbReference type="ARBA" id="ARBA00023145"/>
    </source>
</evidence>
<evidence type="ECO:0000256" key="8">
    <source>
        <dbReference type="ARBA" id="ARBA00022833"/>
    </source>
</evidence>
<evidence type="ECO:0000313" key="23">
    <source>
        <dbReference type="RefSeq" id="XP_020845138.1"/>
    </source>
</evidence>
<accession>A0A6P5KHR2</accession>
<keyword evidence="14" id="KW-0968">Cytoplasmic vesicle</keyword>
<dbReference type="RefSeq" id="XP_020845138.1">
    <property type="nucleotide sequence ID" value="XM_020989479.1"/>
</dbReference>
<evidence type="ECO:0000256" key="1">
    <source>
        <dbReference type="ARBA" id="ARBA00004236"/>
    </source>
</evidence>
<dbReference type="GO" id="GO:0005886">
    <property type="term" value="C:plasma membrane"/>
    <property type="evidence" value="ECO:0007669"/>
    <property type="project" value="UniProtKB-SubCell"/>
</dbReference>
<comment type="cofactor">
    <cofactor evidence="18 19">
        <name>Zn(2+)</name>
        <dbReference type="ChEBI" id="CHEBI:29105"/>
    </cofactor>
    <text evidence="18 19">Binds 1 zinc ion per subunit.</text>
</comment>
<comment type="function">
    <text evidence="16">Oocyte-specific oolemmal receptor involved in sperm and egg adhesion and fertilization. Plays a role in the polyspermy inhibition. Probably acts as a protease for the post-fertilization cleavage of ZP2. Cleaves the sperm-binding ZP2 at the surface of the zona pellucida after fertilization and cortical granule exocytosis, rendering the zona pellucida unable to support further sperm binding.</text>
</comment>
<dbReference type="PROSITE" id="PS51864">
    <property type="entry name" value="ASTACIN"/>
    <property type="match status" value="1"/>
</dbReference>
<evidence type="ECO:0000256" key="4">
    <source>
        <dbReference type="ARBA" id="ARBA00022670"/>
    </source>
</evidence>
<dbReference type="AlphaFoldDB" id="A0A6P5KHR2"/>
<evidence type="ECO:0000256" key="2">
    <source>
        <dbReference type="ARBA" id="ARBA00022475"/>
    </source>
</evidence>
<feature type="binding site" evidence="18">
    <location>
        <position position="163"/>
    </location>
    <ligand>
        <name>Zn(2+)</name>
        <dbReference type="ChEBI" id="CHEBI:29105"/>
        <note>catalytic</note>
    </ligand>
</feature>
<feature type="binding site" evidence="18">
    <location>
        <position position="167"/>
    </location>
    <ligand>
        <name>Zn(2+)</name>
        <dbReference type="ChEBI" id="CHEBI:29105"/>
        <note>catalytic</note>
    </ligand>
</feature>
<gene>
    <name evidence="23" type="primary">ASTL</name>
</gene>
<evidence type="ECO:0000256" key="17">
    <source>
        <dbReference type="ARBA" id="ARBA00065652"/>
    </source>
</evidence>
<dbReference type="CTD" id="431705"/>
<evidence type="ECO:0000256" key="9">
    <source>
        <dbReference type="ARBA" id="ARBA00023049"/>
    </source>
</evidence>
<evidence type="ECO:0000256" key="15">
    <source>
        <dbReference type="ARBA" id="ARBA00037865"/>
    </source>
</evidence>
<name>A0A6P5KHR2_PHACI</name>
<keyword evidence="8 18" id="KW-0862">Zinc</keyword>
<feature type="domain" description="Peptidase M12A" evidence="21">
    <location>
        <begin position="67"/>
        <end position="263"/>
    </location>
</feature>
<comment type="caution">
    <text evidence="18">Lacks conserved residue(s) required for the propagation of feature annotation.</text>
</comment>
<evidence type="ECO:0000259" key="21">
    <source>
        <dbReference type="PROSITE" id="PS51864"/>
    </source>
</evidence>
<keyword evidence="11" id="KW-0865">Zymogen</keyword>
<keyword evidence="13" id="KW-0278">Fertilization</keyword>
<dbReference type="Pfam" id="PF01400">
    <property type="entry name" value="Astacin"/>
    <property type="match status" value="1"/>
</dbReference>
<dbReference type="GO" id="GO:0004222">
    <property type="term" value="F:metalloendopeptidase activity"/>
    <property type="evidence" value="ECO:0007669"/>
    <property type="project" value="UniProtKB-UniRule"/>
</dbReference>
<dbReference type="InParanoid" id="A0A6P5KHR2"/>
<dbReference type="SMART" id="SM00235">
    <property type="entry name" value="ZnMc"/>
    <property type="match status" value="1"/>
</dbReference>
<evidence type="ECO:0000256" key="10">
    <source>
        <dbReference type="ARBA" id="ARBA00023136"/>
    </source>
</evidence>
<dbReference type="PANTHER" id="PTHR10127">
    <property type="entry name" value="DISCOIDIN, CUB, EGF, LAMININ , AND ZINC METALLOPROTEASE DOMAIN CONTAINING"/>
    <property type="match status" value="1"/>
</dbReference>
<keyword evidence="4 18" id="KW-0645">Protease</keyword>
<dbReference type="InterPro" id="IPR024079">
    <property type="entry name" value="MetalloPept_cat_dom_sf"/>
</dbReference>
<evidence type="ECO:0000256" key="5">
    <source>
        <dbReference type="ARBA" id="ARBA00022723"/>
    </source>
</evidence>
<comment type="subcellular location">
    <subcellularLocation>
        <location evidence="1">Cell membrane</location>
    </subcellularLocation>
    <subcellularLocation>
        <location evidence="15">Cytoplasmic vesicle</location>
        <location evidence="15">Secretory vesicle</location>
        <location evidence="15">Cortical granule</location>
    </subcellularLocation>
</comment>
<evidence type="ECO:0000256" key="19">
    <source>
        <dbReference type="RuleBase" id="RU361183"/>
    </source>
</evidence>
<protein>
    <recommendedName>
        <fullName evidence="19">Metalloendopeptidase</fullName>
        <ecNumber evidence="19">3.4.24.-</ecNumber>
    </recommendedName>
</protein>
<keyword evidence="9 18" id="KW-0482">Metalloprotease</keyword>
<keyword evidence="3" id="KW-0963">Cytoplasm</keyword>
<dbReference type="InterPro" id="IPR001506">
    <property type="entry name" value="Peptidase_M12A"/>
</dbReference>
<keyword evidence="6" id="KW-0732">Signal</keyword>
<keyword evidence="5 18" id="KW-0479">Metal-binding</keyword>
<dbReference type="EC" id="3.4.24.-" evidence="19"/>
<keyword evidence="22" id="KW-1185">Reference proteome</keyword>
<evidence type="ECO:0000256" key="13">
    <source>
        <dbReference type="ARBA" id="ARBA00023279"/>
    </source>
</evidence>
<feature type="active site" evidence="18">
    <location>
        <position position="164"/>
    </location>
</feature>
<dbReference type="Gene3D" id="3.40.390.10">
    <property type="entry name" value="Collagenase (Catalytic Domain)"/>
    <property type="match status" value="1"/>
</dbReference>
<dbReference type="GeneID" id="110210502"/>